<proteinExistence type="predicted"/>
<gene>
    <name evidence="1" type="ORF">JW984_15105</name>
</gene>
<evidence type="ECO:0000313" key="2">
    <source>
        <dbReference type="Proteomes" id="UP000809273"/>
    </source>
</evidence>
<dbReference type="AlphaFoldDB" id="A0A9D8KHH1"/>
<reference evidence="1" key="2">
    <citation type="submission" date="2021-01" db="EMBL/GenBank/DDBJ databases">
        <authorList>
            <person name="Hahn C.R."/>
            <person name="Youssef N.H."/>
            <person name="Elshahed M."/>
        </authorList>
    </citation>
    <scope>NUCLEOTIDE SEQUENCE</scope>
    <source>
        <strain evidence="1">Zod_Metabat.24</strain>
    </source>
</reference>
<reference evidence="1" key="1">
    <citation type="journal article" date="2021" name="Environ. Microbiol.">
        <title>Genomic characterization of three novel Desulfobacterota classes expand the metabolic and phylogenetic diversity of the phylum.</title>
        <authorList>
            <person name="Murphy C.L."/>
            <person name="Biggerstaff J."/>
            <person name="Eichhorn A."/>
            <person name="Ewing E."/>
            <person name="Shahan R."/>
            <person name="Soriano D."/>
            <person name="Stewart S."/>
            <person name="VanMol K."/>
            <person name="Walker R."/>
            <person name="Walters P."/>
            <person name="Elshahed M.S."/>
            <person name="Youssef N.H."/>
        </authorList>
    </citation>
    <scope>NUCLEOTIDE SEQUENCE</scope>
    <source>
        <strain evidence="1">Zod_Metabat.24</strain>
    </source>
</reference>
<sequence length="161" mass="19129">MSTSKTTADRITETLKFEREEDGIVHVSFAMPDIELPATDDDWNDLLHNLPPKVYDRIIDEVQVAAEIHHDIGLCWVDDLYQYLDWKTAHFNPLNGDVYINFKLYFKFDDKFWEMICDRCDRHFNDDPRFLCEEDPRHVRCGGPYVFEEPCEPEDMPGYPY</sequence>
<name>A0A9D8KHH1_9DELT</name>
<comment type="caution">
    <text evidence="1">The sequence shown here is derived from an EMBL/GenBank/DDBJ whole genome shotgun (WGS) entry which is preliminary data.</text>
</comment>
<dbReference type="EMBL" id="JAFGIX010000082">
    <property type="protein sequence ID" value="MBN1574523.1"/>
    <property type="molecule type" value="Genomic_DNA"/>
</dbReference>
<organism evidence="1 2">
    <name type="scientific">Candidatus Zymogenus saltonus</name>
    <dbReference type="NCBI Taxonomy" id="2844893"/>
    <lineage>
        <taxon>Bacteria</taxon>
        <taxon>Deltaproteobacteria</taxon>
        <taxon>Candidatus Zymogenia</taxon>
        <taxon>Candidatus Zymogeniales</taxon>
        <taxon>Candidatus Zymogenaceae</taxon>
        <taxon>Candidatus Zymogenus</taxon>
    </lineage>
</organism>
<accession>A0A9D8KHH1</accession>
<dbReference type="Proteomes" id="UP000809273">
    <property type="component" value="Unassembled WGS sequence"/>
</dbReference>
<protein>
    <submittedName>
        <fullName evidence="1">Uncharacterized protein</fullName>
    </submittedName>
</protein>
<evidence type="ECO:0000313" key="1">
    <source>
        <dbReference type="EMBL" id="MBN1574523.1"/>
    </source>
</evidence>